<reference evidence="1" key="1">
    <citation type="submission" date="2020-02" db="EMBL/GenBank/DDBJ databases">
        <title>Genome sequencing of the panga catfish, Pangasius djambal.</title>
        <authorList>
            <person name="Wen M."/>
            <person name="Zahm M."/>
            <person name="Roques C."/>
            <person name="Cabau C."/>
            <person name="Klopp C."/>
            <person name="Donnadieu C."/>
            <person name="Jouanno E."/>
            <person name="Avarre J.-C."/>
            <person name="Campet M."/>
            <person name="Ha T."/>
            <person name="Dugue R."/>
            <person name="Lampietro C."/>
            <person name="Louis A."/>
            <person name="Herpin A."/>
            <person name="Echchiki A."/>
            <person name="Berthelot C."/>
            <person name="Parey E."/>
            <person name="Roest-Crollius H."/>
            <person name="Braasch I."/>
            <person name="Postlethwait J.H."/>
            <person name="Bobe J."/>
            <person name="Montfort J."/>
            <person name="Bouchez O."/>
            <person name="Begum T."/>
            <person name="Schartl M."/>
            <person name="Gustiano R."/>
            <person name="Guiguen Y."/>
        </authorList>
    </citation>
    <scope>NUCLEOTIDE SEQUENCE</scope>
    <source>
        <strain evidence="1">Pdj_M5554</strain>
    </source>
</reference>
<comment type="caution">
    <text evidence="1">The sequence shown here is derived from an EMBL/GenBank/DDBJ whole genome shotgun (WGS) entry which is preliminary data.</text>
</comment>
<feature type="non-terminal residue" evidence="1">
    <location>
        <position position="1"/>
    </location>
</feature>
<protein>
    <submittedName>
        <fullName evidence="1">Uncharacterized protein</fullName>
    </submittedName>
</protein>
<gene>
    <name evidence="1" type="ORF">PDJAM_G00176460</name>
</gene>
<accession>A0ACC5ZNK5</accession>
<name>A0ACC5ZNK5_9TELE</name>
<proteinExistence type="predicted"/>
<evidence type="ECO:0000313" key="2">
    <source>
        <dbReference type="Proteomes" id="UP000830395"/>
    </source>
</evidence>
<dbReference type="Proteomes" id="UP000830395">
    <property type="component" value="Chromosome 29"/>
</dbReference>
<keyword evidence="2" id="KW-1185">Reference proteome</keyword>
<dbReference type="EMBL" id="CM041003">
    <property type="protein sequence ID" value="MCJ8749460.1"/>
    <property type="molecule type" value="Genomic_DNA"/>
</dbReference>
<sequence>RDCAAFPVLTLLGLLSALVTPSLLEVFQCRCNTDKTGNLGEMVAVCGVTVWIMKLKRKTVSDVGMKSKNKLRSLVQEDTGG</sequence>
<organism evidence="1 2">
    <name type="scientific">Pangasius djambal</name>
    <dbReference type="NCBI Taxonomy" id="1691987"/>
    <lineage>
        <taxon>Eukaryota</taxon>
        <taxon>Metazoa</taxon>
        <taxon>Chordata</taxon>
        <taxon>Craniata</taxon>
        <taxon>Vertebrata</taxon>
        <taxon>Euteleostomi</taxon>
        <taxon>Actinopterygii</taxon>
        <taxon>Neopterygii</taxon>
        <taxon>Teleostei</taxon>
        <taxon>Ostariophysi</taxon>
        <taxon>Siluriformes</taxon>
        <taxon>Pangasiidae</taxon>
        <taxon>Pangasius</taxon>
    </lineage>
</organism>
<evidence type="ECO:0000313" key="1">
    <source>
        <dbReference type="EMBL" id="MCJ8749460.1"/>
    </source>
</evidence>